<dbReference type="GO" id="GO:1990189">
    <property type="term" value="F:protein N-terminal-serine acetyltransferase activity"/>
    <property type="evidence" value="ECO:0007669"/>
    <property type="project" value="TreeGrafter"/>
</dbReference>
<dbReference type="Pfam" id="PF13302">
    <property type="entry name" value="Acetyltransf_3"/>
    <property type="match status" value="1"/>
</dbReference>
<dbReference type="Gene3D" id="3.40.630.30">
    <property type="match status" value="1"/>
</dbReference>
<evidence type="ECO:0000259" key="1">
    <source>
        <dbReference type="PROSITE" id="PS51186"/>
    </source>
</evidence>
<comment type="caution">
    <text evidence="2">The sequence shown here is derived from an EMBL/GenBank/DDBJ whole genome shotgun (WGS) entry which is preliminary data.</text>
</comment>
<proteinExistence type="predicted"/>
<organism evidence="2 3">
    <name type="scientific">Pseudomonas duriflava</name>
    <dbReference type="NCBI Taxonomy" id="459528"/>
    <lineage>
        <taxon>Bacteria</taxon>
        <taxon>Pseudomonadati</taxon>
        <taxon>Pseudomonadota</taxon>
        <taxon>Gammaproteobacteria</taxon>
        <taxon>Pseudomonadales</taxon>
        <taxon>Pseudomonadaceae</taxon>
        <taxon>Pseudomonas</taxon>
    </lineage>
</organism>
<accession>A0A562QN38</accession>
<reference evidence="2 3" key="1">
    <citation type="journal article" date="2015" name="Stand. Genomic Sci.">
        <title>Genomic Encyclopedia of Bacterial and Archaeal Type Strains, Phase III: the genomes of soil and plant-associated and newly described type strains.</title>
        <authorList>
            <person name="Whitman W.B."/>
            <person name="Woyke T."/>
            <person name="Klenk H.P."/>
            <person name="Zhou Y."/>
            <person name="Lilburn T.G."/>
            <person name="Beck B.J."/>
            <person name="De Vos P."/>
            <person name="Vandamme P."/>
            <person name="Eisen J.A."/>
            <person name="Garrity G."/>
            <person name="Hugenholtz P."/>
            <person name="Kyrpides N.C."/>
        </authorList>
    </citation>
    <scope>NUCLEOTIDE SEQUENCE [LARGE SCALE GENOMIC DNA]</scope>
    <source>
        <strain evidence="2 3">CGMCC 1.6858</strain>
    </source>
</reference>
<dbReference type="AlphaFoldDB" id="A0A562QN38"/>
<dbReference type="RefSeq" id="WP_145138054.1">
    <property type="nucleotide sequence ID" value="NZ_VLKY01000002.1"/>
</dbReference>
<evidence type="ECO:0000313" key="3">
    <source>
        <dbReference type="Proteomes" id="UP000316905"/>
    </source>
</evidence>
<dbReference type="PANTHER" id="PTHR43441:SF3">
    <property type="entry name" value="ACETYLTRANSFERASE"/>
    <property type="match status" value="1"/>
</dbReference>
<keyword evidence="3" id="KW-1185">Reference proteome</keyword>
<gene>
    <name evidence="2" type="ORF">IQ22_00693</name>
</gene>
<feature type="domain" description="N-acetyltransferase" evidence="1">
    <location>
        <begin position="29"/>
        <end position="185"/>
    </location>
</feature>
<dbReference type="InterPro" id="IPR051908">
    <property type="entry name" value="Ribosomal_N-acetyltransferase"/>
</dbReference>
<dbReference type="SUPFAM" id="SSF55729">
    <property type="entry name" value="Acyl-CoA N-acyltransferases (Nat)"/>
    <property type="match status" value="1"/>
</dbReference>
<dbReference type="EMBL" id="VLKY01000002">
    <property type="protein sequence ID" value="TWI57476.1"/>
    <property type="molecule type" value="Genomic_DNA"/>
</dbReference>
<dbReference type="Proteomes" id="UP000316905">
    <property type="component" value="Unassembled WGS sequence"/>
</dbReference>
<dbReference type="PANTHER" id="PTHR43441">
    <property type="entry name" value="RIBOSOMAL-PROTEIN-SERINE ACETYLTRANSFERASE"/>
    <property type="match status" value="1"/>
</dbReference>
<dbReference type="OrthoDB" id="8913805at2"/>
<keyword evidence="2" id="KW-0808">Transferase</keyword>
<evidence type="ECO:0000313" key="2">
    <source>
        <dbReference type="EMBL" id="TWI57476.1"/>
    </source>
</evidence>
<dbReference type="GO" id="GO:0005737">
    <property type="term" value="C:cytoplasm"/>
    <property type="evidence" value="ECO:0007669"/>
    <property type="project" value="TreeGrafter"/>
</dbReference>
<sequence length="191" mass="21766">MNDPLLLDIPEQLETERLRLRVPHAGDGLQIYEAIVESLEALRRFPASLPWALAEPSVNSSERFSRHAHSSFVARIFLTYLILDKKLGTLIGCASLHDIDWRVPKLEMGYWCRTSRQGQGYVTEAVNALAELALGHLKAQRLEIRTDDENTASCQVCERAGFTYEGTLRYERRTLNGLLCSTRIYARWPDC</sequence>
<dbReference type="GO" id="GO:0008999">
    <property type="term" value="F:protein-N-terminal-alanine acetyltransferase activity"/>
    <property type="evidence" value="ECO:0007669"/>
    <property type="project" value="TreeGrafter"/>
</dbReference>
<name>A0A562QN38_9PSED</name>
<dbReference type="InterPro" id="IPR016181">
    <property type="entry name" value="Acyl_CoA_acyltransferase"/>
</dbReference>
<protein>
    <submittedName>
        <fullName evidence="2">RimJ/RimL family protein N-acetyltransferase</fullName>
    </submittedName>
</protein>
<dbReference type="PROSITE" id="PS51186">
    <property type="entry name" value="GNAT"/>
    <property type="match status" value="1"/>
</dbReference>
<dbReference type="InterPro" id="IPR000182">
    <property type="entry name" value="GNAT_dom"/>
</dbReference>